<feature type="domain" description="Alcohol dehydrogenase iron-type/glycerol dehydrogenase GldA" evidence="2">
    <location>
        <begin position="7"/>
        <end position="172"/>
    </location>
</feature>
<evidence type="ECO:0000259" key="2">
    <source>
        <dbReference type="Pfam" id="PF00465"/>
    </source>
</evidence>
<dbReference type="InterPro" id="IPR056798">
    <property type="entry name" value="ADH_Fe_C"/>
</dbReference>
<proteinExistence type="predicted"/>
<dbReference type="HOGENOM" id="CLU_007207_0_0_0"/>
<gene>
    <name evidence="4" type="ordered locus">ANT_14660</name>
</gene>
<dbReference type="EMBL" id="AP012029">
    <property type="protein sequence ID" value="BAJ63494.1"/>
    <property type="molecule type" value="Genomic_DNA"/>
</dbReference>
<dbReference type="eggNOG" id="COG1454">
    <property type="taxonomic scope" value="Bacteria"/>
</dbReference>
<dbReference type="FunFam" id="1.20.1090.10:FF:000001">
    <property type="entry name" value="Aldehyde-alcohol dehydrogenase"/>
    <property type="match status" value="1"/>
</dbReference>
<sequence length="388" mass="43276">MWFFQSPQIVYGEGSLSHLSQISGVRVLIVSDRTLERLGMVEKIRALLRENRFQVETFLDVESDPSVTTVENGAHKMREFEPDWIIALGGGSVMDATKAMWVLYERPDMDPVAINPIEPIFLRKKARMIAIPTTAGTGAEATWAIVLSEKESHRKLGLGNRECVPDLAILDPELTIGLPPRITADTGLDALTHAIEGYTSTWHNDFSDGLCLQAIRLIFNYLPRVYRDGNDREARERMQNAATIAGLGFGNAMAALAHGMGHALGARFNVPHGRAVALFLPYTIAYYVRGEAKTRYREIAQFLGENVQTENEAADWLIQKIRALESEVEQPLSIAQLGIDEKAFEEDLETLVAFALNDSQTLMGTRVPEVDELTRLFRVAYHGDDVTF</sequence>
<evidence type="ECO:0000256" key="1">
    <source>
        <dbReference type="ARBA" id="ARBA00023002"/>
    </source>
</evidence>
<evidence type="ECO:0000313" key="4">
    <source>
        <dbReference type="EMBL" id="BAJ63494.1"/>
    </source>
</evidence>
<dbReference type="InterPro" id="IPR039697">
    <property type="entry name" value="Alcohol_dehydrogenase_Fe"/>
</dbReference>
<dbReference type="STRING" id="926569.ANT_14660"/>
<dbReference type="AlphaFoldDB" id="E8N4Y0"/>
<keyword evidence="1 4" id="KW-0560">Oxidoreductase</keyword>
<accession>E8N4Y0</accession>
<dbReference type="PANTHER" id="PTHR11496:SF83">
    <property type="entry name" value="HYDROXYACID-OXOACID TRANSHYDROGENASE, MITOCHONDRIAL"/>
    <property type="match status" value="1"/>
</dbReference>
<dbReference type="CDD" id="cd14862">
    <property type="entry name" value="Fe-ADH-like"/>
    <property type="match status" value="1"/>
</dbReference>
<dbReference type="PANTHER" id="PTHR11496">
    <property type="entry name" value="ALCOHOL DEHYDROGENASE"/>
    <property type="match status" value="1"/>
</dbReference>
<evidence type="ECO:0000259" key="3">
    <source>
        <dbReference type="Pfam" id="PF25137"/>
    </source>
</evidence>
<protein>
    <submittedName>
        <fullName evidence="4">NADPH-dependent butanol dehydrogenase</fullName>
        <ecNumber evidence="4">1.1.1.-</ecNumber>
    </submittedName>
</protein>
<dbReference type="InParanoid" id="E8N4Y0"/>
<dbReference type="GO" id="GO:0046872">
    <property type="term" value="F:metal ion binding"/>
    <property type="evidence" value="ECO:0007669"/>
    <property type="project" value="InterPro"/>
</dbReference>
<dbReference type="FunCoup" id="E8N4Y0">
    <property type="interactions" value="192"/>
</dbReference>
<dbReference type="Gene3D" id="1.20.1090.10">
    <property type="entry name" value="Dehydroquinate synthase-like - alpha domain"/>
    <property type="match status" value="1"/>
</dbReference>
<dbReference type="FunFam" id="3.40.50.1970:FF:000003">
    <property type="entry name" value="Alcohol dehydrogenase, iron-containing"/>
    <property type="match status" value="1"/>
</dbReference>
<dbReference type="KEGG" id="atm:ANT_14660"/>
<dbReference type="Gene3D" id="3.40.50.1970">
    <property type="match status" value="1"/>
</dbReference>
<dbReference type="RefSeq" id="WP_013559876.1">
    <property type="nucleotide sequence ID" value="NC_014960.1"/>
</dbReference>
<organism evidence="4 5">
    <name type="scientific">Anaerolinea thermophila (strain DSM 14523 / JCM 11388 / NBRC 100420 / UNI-1)</name>
    <dbReference type="NCBI Taxonomy" id="926569"/>
    <lineage>
        <taxon>Bacteria</taxon>
        <taxon>Bacillati</taxon>
        <taxon>Chloroflexota</taxon>
        <taxon>Anaerolineae</taxon>
        <taxon>Anaerolineales</taxon>
        <taxon>Anaerolineaceae</taxon>
        <taxon>Anaerolinea</taxon>
    </lineage>
</organism>
<keyword evidence="5" id="KW-1185">Reference proteome</keyword>
<dbReference type="SUPFAM" id="SSF56796">
    <property type="entry name" value="Dehydroquinate synthase-like"/>
    <property type="match status" value="1"/>
</dbReference>
<dbReference type="InterPro" id="IPR018211">
    <property type="entry name" value="ADH_Fe_CS"/>
</dbReference>
<evidence type="ECO:0000313" key="5">
    <source>
        <dbReference type="Proteomes" id="UP000008922"/>
    </source>
</evidence>
<dbReference type="Proteomes" id="UP000008922">
    <property type="component" value="Chromosome"/>
</dbReference>
<dbReference type="Pfam" id="PF00465">
    <property type="entry name" value="Fe-ADH"/>
    <property type="match status" value="1"/>
</dbReference>
<dbReference type="PROSITE" id="PS00913">
    <property type="entry name" value="ADH_IRON_1"/>
    <property type="match status" value="1"/>
</dbReference>
<dbReference type="Pfam" id="PF25137">
    <property type="entry name" value="ADH_Fe_C"/>
    <property type="match status" value="1"/>
</dbReference>
<dbReference type="OrthoDB" id="9815791at2"/>
<feature type="domain" description="Fe-containing alcohol dehydrogenase-like C-terminal" evidence="3">
    <location>
        <begin position="183"/>
        <end position="381"/>
    </location>
</feature>
<dbReference type="EC" id="1.1.1.-" evidence="4"/>
<reference evidence="4 5" key="1">
    <citation type="submission" date="2010-12" db="EMBL/GenBank/DDBJ databases">
        <title>Whole genome sequence of Anaerolinea thermophila UNI-1.</title>
        <authorList>
            <person name="Narita-Yamada S."/>
            <person name="Kishi E."/>
            <person name="Watanabe Y."/>
            <person name="Takasaki K."/>
            <person name="Ankai A."/>
            <person name="Oguchi A."/>
            <person name="Fukui S."/>
            <person name="Takahashi M."/>
            <person name="Yashiro I."/>
            <person name="Hosoyama A."/>
            <person name="Sekiguchi Y."/>
            <person name="Hanada S."/>
            <person name="Fujita N."/>
        </authorList>
    </citation>
    <scope>NUCLEOTIDE SEQUENCE [LARGE SCALE GENOMIC DNA]</scope>
    <source>
        <strain evidence="5">DSM 14523 / JCM 11388 / NBRC 100420 / UNI-1</strain>
    </source>
</reference>
<name>E8N4Y0_ANATU</name>
<dbReference type="GO" id="GO:0004022">
    <property type="term" value="F:alcohol dehydrogenase (NAD+) activity"/>
    <property type="evidence" value="ECO:0007669"/>
    <property type="project" value="TreeGrafter"/>
</dbReference>
<dbReference type="InterPro" id="IPR001670">
    <property type="entry name" value="ADH_Fe/GldA"/>
</dbReference>